<reference evidence="2 3" key="1">
    <citation type="journal article" date="2012" name="J. Bacteriol.">
        <title>Genome Sequence of the Alkane-Degrading Bacterium Alcanivorax hongdengensis Type Strain A-11-3.</title>
        <authorList>
            <person name="Lai Q."/>
            <person name="Shao Z."/>
        </authorList>
    </citation>
    <scope>NUCLEOTIDE SEQUENCE [LARGE SCALE GENOMIC DNA]</scope>
    <source>
        <strain evidence="2 3">A-11-3</strain>
    </source>
</reference>
<dbReference type="Gene3D" id="2.60.40.740">
    <property type="match status" value="1"/>
</dbReference>
<evidence type="ECO:0000256" key="1">
    <source>
        <dbReference type="SAM" id="MobiDB-lite"/>
    </source>
</evidence>
<dbReference type="eggNOG" id="COG1470">
    <property type="taxonomic scope" value="Bacteria"/>
</dbReference>
<evidence type="ECO:0000313" key="2">
    <source>
        <dbReference type="EMBL" id="EKF75939.1"/>
    </source>
</evidence>
<gene>
    <name evidence="2" type="ORF">A11A3_00555</name>
</gene>
<dbReference type="EMBL" id="AMRJ01000001">
    <property type="protein sequence ID" value="EKF75939.1"/>
    <property type="molecule type" value="Genomic_DNA"/>
</dbReference>
<evidence type="ECO:0000313" key="3">
    <source>
        <dbReference type="Proteomes" id="UP000010164"/>
    </source>
</evidence>
<dbReference type="Gene3D" id="2.60.40.10">
    <property type="entry name" value="Immunoglobulins"/>
    <property type="match status" value="1"/>
</dbReference>
<dbReference type="NCBIfam" id="TIGR01451">
    <property type="entry name" value="B_ant_repeat"/>
    <property type="match status" value="1"/>
</dbReference>
<dbReference type="SUPFAM" id="SSF56935">
    <property type="entry name" value="Porins"/>
    <property type="match status" value="1"/>
</dbReference>
<dbReference type="Proteomes" id="UP000010164">
    <property type="component" value="Unassembled WGS sequence"/>
</dbReference>
<dbReference type="InterPro" id="IPR051172">
    <property type="entry name" value="Chlamydia_OmcB"/>
</dbReference>
<dbReference type="PANTHER" id="PTHR34819:SF3">
    <property type="entry name" value="CELL SURFACE PROTEIN"/>
    <property type="match status" value="1"/>
</dbReference>
<dbReference type="InterPro" id="IPR047589">
    <property type="entry name" value="DUF11_rpt"/>
</dbReference>
<dbReference type="PANTHER" id="PTHR34819">
    <property type="entry name" value="LARGE CYSTEINE-RICH PERIPLASMIC PROTEIN OMCB"/>
    <property type="match status" value="1"/>
</dbReference>
<protein>
    <recommendedName>
        <fullName evidence="4">DUF11 domain-containing protein</fullName>
    </recommendedName>
</protein>
<evidence type="ECO:0008006" key="4">
    <source>
        <dbReference type="Google" id="ProtNLM"/>
    </source>
</evidence>
<accession>L0WGW7</accession>
<sequence length="2079" mass="224773">MLLALASGLLHAATAPGTVLYNQADVRYLDPLEGQIKTLRSNVSRVVVGELRDLMLDNGRQTNATPAQTVSFNHVITNTGNVADRYTLTVSNDSGDDGELQGVTLYQDVNGNGVADAGEPAVTQTPVLAPGASLALVISAAVASSQRDGDHLNVSLKAQSQTDGALSAQLTDTVAVGSGAFLVLNKTTSQSCDVPLQAGQSLQYRITFTNTGSNAPAARTFQVSGQALDGVMVEDALPGNVSLVANSLSGLAPVQGIAVVHLTGASADSWQRFDQWNGVTPLDRFGVLMPALGMEANESGGFAFAVTINPGLTDGTMLFNRASVDTDGDGTADFTSNQVCNRVSSTLKPQIVFQKPAPDVIRSGRAPVHDEDSDFEKASIYSLVPEQSNQVLKDGVYIQLNAAQLNQSRVAADYVETTASGLRLLQATVSSTGTGDSVRVVLLETGVSTGVFRSVYPLVLSDMRAGNGGLCPATAAPGQLIQYDSQTTTGDAMGLGCVLQAQSRDSLKVSFQIPVYGADGNIQRVEAVNDVAAVDPAGTVFDSRNGQPLANAVVSLYQSRQTLAASGASRCADLAESDYRLAVDPYTGDTLKRENTGSQAGDNSTEVGRYQYPYASPGYCYYLDVTPPAGYHFPSTLSPAAAKSLYDNISDSSYGLQGYQPQAATRSAQAPLGRAAAVLANNGAFPLGAANVFVDIPLDADANTTSGTLVLDKQVDKDEAAVGDVLSYSIDLTNNDSDALYAAKIIDTPPYGFRYVPGSTWLSVNDTRIAIPEPVRNGSALTFLVQKQNPDGSVDALPIAAGNTVTVHYALRLSAGAVDSNGINRATGYANSVSGYTYSSNEDQAKVTIRNEGVLSDKAMLFGKVYVDADCNNLQNDGEWPIGGVKLYLQDGTWVITDENGQYSIYGLKPGLNTIKVDPLTLPQGVQLKPIDNRNAADPESRFVDLRPGEYHRADFAAICPSGEQAEALARELKERNRSISGDWMLDQAARFDPLRNQDSGNRLRQADGSGDLGSGVYTQTGDQSLTQAWEKVSQGRNAPVPAPADAPAAAEPAAMKTTQEVAASVTHEQAMAGTWLWPKGPVSRDGRFQVVVRAGVEPHLYVNGQAVASSQLGEQVLNKRQQAQVLTWYGVRLQEGANTVQVKTRDMFGNERVMAEKTVSRPAAAHALQILPANSTLPADGGRSSLPVRIRLNDAWGNAVLGSYFVTLETDRGQWLESDLQSGTPGFQVRLVDGEALVHLRSTEYTGPVRIKASVDSFIATADIEQVAPLRPLLATGFIQVKSRVGSLHDKGVAPSDPMDELDDDTSGRAALFMKGRVKGDAHLTLAYDTHKDLDEEDEIRRDLNPADYYPIPGDASIRGYDARSRSKLYAKLEKGRSSLMWGDYLTDSQGDTNDLGRTQKTLTGLNAVYDDDVNRFQVFAARPELDQVTEELPGNGTALLFTLGNRPSRDSETVEIITRDRDNPGLVIDTRTLTRYLDYSVNYFTGDIRFHDVVPTVDANLNPVFVRVSYNIEGDQEEYNVFGARVSHQFNDQFGVTVGRTVDENDTDGFDLTSVSAQYKPDSVTTLSLSTASMSHENNDPEGRAFSLSATRKWQGGSSTDLRWARAEQGFDNPASGISEAREELRLEHEQKLAADLSLNVEGIRSRQLDGDDEQNSLGVIGEKRLGRTSLRAGARGIDQQSNQVEDRFGTYILGASQGFSLLGRPAQIGTDYEQAFADTGRRRIAADGDVQITDKTSLYGRYELINSLSGISTLSDDVETQQFTMGVRSAVSRNTDVYSEYRLRGAVDGRDVAAANGVKSDLEIEPGLTVTPSMEWIQTLDGQTDQDSTALSVGLEDKRNANRRSLLRAETRFGSQRTYYGLSAANIWRLNLDWSGVVREDLHLQYFDEQAREGENIVTLGLARRPRRDNRHHMLFMYKWKEEWGGDAGVDRTVHLLSTHHNYQPLDNWIFSGRLGGKWQTTHLGALSVDTDAYVADGRIIWDMTRRFDLDLHGGVLTTQGWDEQRYSYGIAVNALVRRNLRMGIGYNAAGFRDNDLDPEGYNAEGVYVGLEYKFDEDDLGWLGSKAAGQRSYMGE</sequence>
<keyword evidence="3" id="KW-1185">Reference proteome</keyword>
<organism evidence="2 3">
    <name type="scientific">Alcanivorax hongdengensis A-11-3</name>
    <dbReference type="NCBI Taxonomy" id="1177179"/>
    <lineage>
        <taxon>Bacteria</taxon>
        <taxon>Pseudomonadati</taxon>
        <taxon>Pseudomonadota</taxon>
        <taxon>Gammaproteobacteria</taxon>
        <taxon>Oceanospirillales</taxon>
        <taxon>Alcanivoracaceae</taxon>
        <taxon>Alcanivorax</taxon>
    </lineage>
</organism>
<comment type="caution">
    <text evidence="2">The sequence shown here is derived from an EMBL/GenBank/DDBJ whole genome shotgun (WGS) entry which is preliminary data.</text>
</comment>
<dbReference type="eggNOG" id="COG3188">
    <property type="taxonomic scope" value="Bacteria"/>
</dbReference>
<dbReference type="OrthoDB" id="9815217at2"/>
<dbReference type="InterPro" id="IPR013783">
    <property type="entry name" value="Ig-like_fold"/>
</dbReference>
<dbReference type="SUPFAM" id="SSF117074">
    <property type="entry name" value="Hypothetical protein PA1324"/>
    <property type="match status" value="1"/>
</dbReference>
<name>L0WGW7_9GAMM</name>
<dbReference type="STRING" id="1177179.A11A3_00555"/>
<proteinExistence type="predicted"/>
<feature type="region of interest" description="Disordered" evidence="1">
    <location>
        <begin position="993"/>
        <end position="1014"/>
    </location>
</feature>
<dbReference type="PATRIC" id="fig|1177179.3.peg.110"/>